<dbReference type="SUPFAM" id="SSF46689">
    <property type="entry name" value="Homeodomain-like"/>
    <property type="match status" value="1"/>
</dbReference>
<dbReference type="EMBL" id="CAJVPV010014790">
    <property type="protein sequence ID" value="CAG8687891.1"/>
    <property type="molecule type" value="Genomic_DNA"/>
</dbReference>
<evidence type="ECO:0000313" key="3">
    <source>
        <dbReference type="EMBL" id="CAG8687891.1"/>
    </source>
</evidence>
<evidence type="ECO:0000259" key="2">
    <source>
        <dbReference type="Pfam" id="PF13358"/>
    </source>
</evidence>
<dbReference type="Pfam" id="PF13358">
    <property type="entry name" value="DDE_3"/>
    <property type="match status" value="1"/>
</dbReference>
<keyword evidence="4" id="KW-1185">Reference proteome</keyword>
<protein>
    <submittedName>
        <fullName evidence="3">5737_t:CDS:1</fullName>
    </submittedName>
</protein>
<feature type="domain" description="Tc1-like transposase DDE" evidence="2">
    <location>
        <begin position="128"/>
        <end position="267"/>
    </location>
</feature>
<feature type="transmembrane region" description="Helical" evidence="1">
    <location>
        <begin position="166"/>
        <end position="183"/>
    </location>
</feature>
<dbReference type="InterPro" id="IPR036397">
    <property type="entry name" value="RNaseH_sf"/>
</dbReference>
<sequence length="312" mass="36491">MECLFSEDLKWRIVYLHQDRYSKRWISKLLYISYSGVCKTLRNFRRWNCVENPFKGASGHKKLFKDSDMKIFSRFFGNGSNNKQVNINSNTVALVEILQNYMEEAERNELLRSAFIAKIGNGYVPEQFVFLDESAKDERTLSRRYRYSYMGTKAQSKVMFVRGKRYMILLALTIDGIVAVEVIERSYNKKKFKDFIYTQVIPHMNPFPGKNSVLIMDNARIHYNAEWISVIEELEGHILFLLSYFLDFNPIELAFSTIKAWLRRNNDFVLPSNSHQMVLVVPTLRIYSSLVLLSLLTVMVMLSSSLLALVLY</sequence>
<comment type="caution">
    <text evidence="3">The sequence shown here is derived from an EMBL/GenBank/DDBJ whole genome shotgun (WGS) entry which is preliminary data.</text>
</comment>
<dbReference type="InterPro" id="IPR036388">
    <property type="entry name" value="WH-like_DNA-bd_sf"/>
</dbReference>
<dbReference type="PANTHER" id="PTHR46564">
    <property type="entry name" value="TRANSPOSASE"/>
    <property type="match status" value="1"/>
</dbReference>
<dbReference type="AlphaFoldDB" id="A0A9N9ERD6"/>
<evidence type="ECO:0000313" key="4">
    <source>
        <dbReference type="Proteomes" id="UP000789342"/>
    </source>
</evidence>
<keyword evidence="1" id="KW-0472">Membrane</keyword>
<dbReference type="GO" id="GO:0003676">
    <property type="term" value="F:nucleic acid binding"/>
    <property type="evidence" value="ECO:0007669"/>
    <property type="project" value="InterPro"/>
</dbReference>
<feature type="transmembrane region" description="Helical" evidence="1">
    <location>
        <begin position="286"/>
        <end position="311"/>
    </location>
</feature>
<evidence type="ECO:0000256" key="1">
    <source>
        <dbReference type="SAM" id="Phobius"/>
    </source>
</evidence>
<keyword evidence="1" id="KW-0812">Transmembrane</keyword>
<reference evidence="3" key="1">
    <citation type="submission" date="2021-06" db="EMBL/GenBank/DDBJ databases">
        <authorList>
            <person name="Kallberg Y."/>
            <person name="Tangrot J."/>
            <person name="Rosling A."/>
        </authorList>
    </citation>
    <scope>NUCLEOTIDE SEQUENCE</scope>
    <source>
        <strain evidence="3">CL551</strain>
    </source>
</reference>
<dbReference type="Proteomes" id="UP000789342">
    <property type="component" value="Unassembled WGS sequence"/>
</dbReference>
<proteinExistence type="predicted"/>
<feature type="non-terminal residue" evidence="3">
    <location>
        <position position="1"/>
    </location>
</feature>
<dbReference type="OrthoDB" id="2394134at2759"/>
<keyword evidence="1" id="KW-1133">Transmembrane helix</keyword>
<dbReference type="PANTHER" id="PTHR46564:SF1">
    <property type="entry name" value="TRANSPOSASE"/>
    <property type="match status" value="1"/>
</dbReference>
<organism evidence="3 4">
    <name type="scientific">Acaulospora morrowiae</name>
    <dbReference type="NCBI Taxonomy" id="94023"/>
    <lineage>
        <taxon>Eukaryota</taxon>
        <taxon>Fungi</taxon>
        <taxon>Fungi incertae sedis</taxon>
        <taxon>Mucoromycota</taxon>
        <taxon>Glomeromycotina</taxon>
        <taxon>Glomeromycetes</taxon>
        <taxon>Diversisporales</taxon>
        <taxon>Acaulosporaceae</taxon>
        <taxon>Acaulospora</taxon>
    </lineage>
</organism>
<dbReference type="InterPro" id="IPR038717">
    <property type="entry name" value="Tc1-like_DDE_dom"/>
</dbReference>
<gene>
    <name evidence="3" type="ORF">AMORRO_LOCUS11506</name>
</gene>
<dbReference type="Gene3D" id="3.30.420.10">
    <property type="entry name" value="Ribonuclease H-like superfamily/Ribonuclease H"/>
    <property type="match status" value="1"/>
</dbReference>
<dbReference type="InterPro" id="IPR009057">
    <property type="entry name" value="Homeodomain-like_sf"/>
</dbReference>
<dbReference type="Gene3D" id="1.10.10.10">
    <property type="entry name" value="Winged helix-like DNA-binding domain superfamily/Winged helix DNA-binding domain"/>
    <property type="match status" value="1"/>
</dbReference>
<name>A0A9N9ERD6_9GLOM</name>
<accession>A0A9N9ERD6</accession>